<evidence type="ECO:0000313" key="1">
    <source>
        <dbReference type="EMBL" id="KLO08618.1"/>
    </source>
</evidence>
<dbReference type="InParanoid" id="A0A0H2RGE2"/>
<name>A0A0H2RGE2_9AGAM</name>
<protein>
    <submittedName>
        <fullName evidence="1">Uncharacterized protein</fullName>
    </submittedName>
</protein>
<sequence length="156" mass="16739">MDDGDDEVGGGGGEDGWDLRSHVASPCLLFSPYQELVASIFPIPLPSFANGLGSPAPKSSTLLDASSLSPSATERLLNPRTSASHIIRLDVGFAPLISPSSPPSRWRDVLPQHDIYIEDGKDIICRRPDDPRLPILDASPIFSSRSSSSFDALQLQ</sequence>
<dbReference type="Proteomes" id="UP000053477">
    <property type="component" value="Unassembled WGS sequence"/>
</dbReference>
<reference evidence="1 2" key="1">
    <citation type="submission" date="2015-04" db="EMBL/GenBank/DDBJ databases">
        <title>Complete genome sequence of Schizopora paradoxa KUC8140, a cosmopolitan wood degrader in East Asia.</title>
        <authorList>
            <consortium name="DOE Joint Genome Institute"/>
            <person name="Min B."/>
            <person name="Park H."/>
            <person name="Jang Y."/>
            <person name="Kim J.-J."/>
            <person name="Kim K.H."/>
            <person name="Pangilinan J."/>
            <person name="Lipzen A."/>
            <person name="Riley R."/>
            <person name="Grigoriev I.V."/>
            <person name="Spatafora J.W."/>
            <person name="Choi I.-G."/>
        </authorList>
    </citation>
    <scope>NUCLEOTIDE SEQUENCE [LARGE SCALE GENOMIC DNA]</scope>
    <source>
        <strain evidence="1 2">KUC8140</strain>
    </source>
</reference>
<proteinExistence type="predicted"/>
<dbReference type="EMBL" id="KQ086084">
    <property type="protein sequence ID" value="KLO08618.1"/>
    <property type="molecule type" value="Genomic_DNA"/>
</dbReference>
<gene>
    <name evidence="1" type="ORF">SCHPADRAFT_944304</name>
</gene>
<dbReference type="AlphaFoldDB" id="A0A0H2RGE2"/>
<accession>A0A0H2RGE2</accession>
<keyword evidence="2" id="KW-1185">Reference proteome</keyword>
<organism evidence="1 2">
    <name type="scientific">Schizopora paradoxa</name>
    <dbReference type="NCBI Taxonomy" id="27342"/>
    <lineage>
        <taxon>Eukaryota</taxon>
        <taxon>Fungi</taxon>
        <taxon>Dikarya</taxon>
        <taxon>Basidiomycota</taxon>
        <taxon>Agaricomycotina</taxon>
        <taxon>Agaricomycetes</taxon>
        <taxon>Hymenochaetales</taxon>
        <taxon>Schizoporaceae</taxon>
        <taxon>Schizopora</taxon>
    </lineage>
</organism>
<evidence type="ECO:0000313" key="2">
    <source>
        <dbReference type="Proteomes" id="UP000053477"/>
    </source>
</evidence>